<dbReference type="OrthoDB" id="9789133at2"/>
<dbReference type="Proteomes" id="UP000316639">
    <property type="component" value="Unassembled WGS sequence"/>
</dbReference>
<dbReference type="EMBL" id="VOBR01000001">
    <property type="protein sequence ID" value="TWP54051.1"/>
    <property type="molecule type" value="Genomic_DNA"/>
</dbReference>
<dbReference type="InterPro" id="IPR036866">
    <property type="entry name" value="RibonucZ/Hydroxyglut_hydro"/>
</dbReference>
<keyword evidence="3" id="KW-1185">Reference proteome</keyword>
<evidence type="ECO:0000313" key="2">
    <source>
        <dbReference type="EMBL" id="TWP54051.1"/>
    </source>
</evidence>
<dbReference type="GO" id="GO:0016787">
    <property type="term" value="F:hydrolase activity"/>
    <property type="evidence" value="ECO:0007669"/>
    <property type="project" value="UniProtKB-KW"/>
</dbReference>
<feature type="domain" description="Metallo-beta-lactamase" evidence="1">
    <location>
        <begin position="73"/>
        <end position="250"/>
    </location>
</feature>
<evidence type="ECO:0000313" key="3">
    <source>
        <dbReference type="Proteomes" id="UP000316639"/>
    </source>
</evidence>
<evidence type="ECO:0000259" key="1">
    <source>
        <dbReference type="Pfam" id="PF12706"/>
    </source>
</evidence>
<keyword evidence="2" id="KW-0378">Hydrolase</keyword>
<organism evidence="2 3">
    <name type="scientific">Lentzea tibetensis</name>
    <dbReference type="NCBI Taxonomy" id="2591470"/>
    <lineage>
        <taxon>Bacteria</taxon>
        <taxon>Bacillati</taxon>
        <taxon>Actinomycetota</taxon>
        <taxon>Actinomycetes</taxon>
        <taxon>Pseudonocardiales</taxon>
        <taxon>Pseudonocardiaceae</taxon>
        <taxon>Lentzea</taxon>
    </lineage>
</organism>
<protein>
    <submittedName>
        <fullName evidence="2">MBL fold metallo-hydrolase</fullName>
    </submittedName>
</protein>
<sequence>MCAVKFPFSRPGLHANQQPVAAGAEVTAWFLGTSSLLLRDEHTAILSDGFVTRPGLLRTGLGKIAPDEAAVRGAFERLGAPDIAAVMCVHSHYDHALDAPVWAGLTGAELVGSESTANIGRGLGVPEERLRVVGDGDVVTYGGFELTFLESVHSHGDRYPGTVDAPLVPPARSGAWRTGTAYSILISHESGTVLLHASANYRPGMFRGRLADVVYLGVGMLGKQPAEFIESYWDEVVRATGARRVVLVHWDDFFTTLDKPLRPLPFLVDDLDRTMAHLVPLADADGVEVVLPVAWQPADPFASLSGAGAEHE</sequence>
<proteinExistence type="predicted"/>
<dbReference type="PANTHER" id="PTHR43546">
    <property type="entry name" value="UPF0173 METAL-DEPENDENT HYDROLASE MJ1163-RELATED"/>
    <property type="match status" value="1"/>
</dbReference>
<dbReference type="InterPro" id="IPR001279">
    <property type="entry name" value="Metallo-B-lactamas"/>
</dbReference>
<accession>A0A563F2S1</accession>
<reference evidence="2 3" key="1">
    <citation type="submission" date="2019-07" db="EMBL/GenBank/DDBJ databases">
        <title>Lentzea xizangensis sp. nov., isolated from Qinghai-Tibetan Plateau Soils.</title>
        <authorList>
            <person name="Huang J."/>
        </authorList>
    </citation>
    <scope>NUCLEOTIDE SEQUENCE [LARGE SCALE GENOMIC DNA]</scope>
    <source>
        <strain evidence="2 3">FXJ1.1311</strain>
    </source>
</reference>
<dbReference type="InterPro" id="IPR050114">
    <property type="entry name" value="UPF0173_UPF0282_UlaG_hydrolase"/>
</dbReference>
<dbReference type="Pfam" id="PF12706">
    <property type="entry name" value="Lactamase_B_2"/>
    <property type="match status" value="1"/>
</dbReference>
<comment type="caution">
    <text evidence="2">The sequence shown here is derived from an EMBL/GenBank/DDBJ whole genome shotgun (WGS) entry which is preliminary data.</text>
</comment>
<gene>
    <name evidence="2" type="ORF">FKR81_00320</name>
</gene>
<dbReference type="SUPFAM" id="SSF56281">
    <property type="entry name" value="Metallo-hydrolase/oxidoreductase"/>
    <property type="match status" value="1"/>
</dbReference>
<name>A0A563F2S1_9PSEU</name>
<dbReference type="PANTHER" id="PTHR43546:SF3">
    <property type="entry name" value="UPF0173 METAL-DEPENDENT HYDROLASE MJ1163"/>
    <property type="match status" value="1"/>
</dbReference>
<dbReference type="Gene3D" id="3.60.15.10">
    <property type="entry name" value="Ribonuclease Z/Hydroxyacylglutathione hydrolase-like"/>
    <property type="match status" value="1"/>
</dbReference>
<dbReference type="AlphaFoldDB" id="A0A563F2S1"/>